<organism evidence="1">
    <name type="scientific">marine sediment metagenome</name>
    <dbReference type="NCBI Taxonomy" id="412755"/>
    <lineage>
        <taxon>unclassified sequences</taxon>
        <taxon>metagenomes</taxon>
        <taxon>ecological metagenomes</taxon>
    </lineage>
</organism>
<protein>
    <submittedName>
        <fullName evidence="1">Uncharacterized protein</fullName>
    </submittedName>
</protein>
<dbReference type="EMBL" id="BARU01028212">
    <property type="protein sequence ID" value="GAH68034.1"/>
    <property type="molecule type" value="Genomic_DNA"/>
</dbReference>
<proteinExistence type="predicted"/>
<gene>
    <name evidence="1" type="ORF">S03H2_45066</name>
</gene>
<name>X1IPK3_9ZZZZ</name>
<dbReference type="AlphaFoldDB" id="X1IPK3"/>
<comment type="caution">
    <text evidence="1">The sequence shown here is derived from an EMBL/GenBank/DDBJ whole genome shotgun (WGS) entry which is preliminary data.</text>
</comment>
<sequence>MSTVYVTNKSGHDYSPAESYGGLVYITTGNLDRF</sequence>
<accession>X1IPK3</accession>
<feature type="non-terminal residue" evidence="1">
    <location>
        <position position="34"/>
    </location>
</feature>
<reference evidence="1" key="1">
    <citation type="journal article" date="2014" name="Front. Microbiol.">
        <title>High frequency of phylogenetically diverse reductive dehalogenase-homologous genes in deep subseafloor sedimentary metagenomes.</title>
        <authorList>
            <person name="Kawai M."/>
            <person name="Futagami T."/>
            <person name="Toyoda A."/>
            <person name="Takaki Y."/>
            <person name="Nishi S."/>
            <person name="Hori S."/>
            <person name="Arai W."/>
            <person name="Tsubouchi T."/>
            <person name="Morono Y."/>
            <person name="Uchiyama I."/>
            <person name="Ito T."/>
            <person name="Fujiyama A."/>
            <person name="Inagaki F."/>
            <person name="Takami H."/>
        </authorList>
    </citation>
    <scope>NUCLEOTIDE SEQUENCE</scope>
    <source>
        <strain evidence="1">Expedition CK06-06</strain>
    </source>
</reference>
<evidence type="ECO:0000313" key="1">
    <source>
        <dbReference type="EMBL" id="GAH68034.1"/>
    </source>
</evidence>